<accession>A0ABU9JYQ9</accession>
<gene>
    <name evidence="1" type="ORF">NST17_10340</name>
</gene>
<dbReference type="PANTHER" id="PTHR43279:SF1">
    <property type="entry name" value="CATECHOL-2,3-DIOXYGENASE"/>
    <property type="match status" value="1"/>
</dbReference>
<comment type="caution">
    <text evidence="1">The sequence shown here is derived from an EMBL/GenBank/DDBJ whole genome shotgun (WGS) entry which is preliminary data.</text>
</comment>
<evidence type="ECO:0000313" key="2">
    <source>
        <dbReference type="Proteomes" id="UP001459714"/>
    </source>
</evidence>
<dbReference type="Proteomes" id="UP001459714">
    <property type="component" value="Unassembled WGS sequence"/>
</dbReference>
<sequence length="73" mass="8362">MGEVTIKVENLQRSIEFYTTIIGLKVLTQTGEQAILTTDGKRPILNLYVPKGVVKKNRRTSGLYRLFNKRPVR</sequence>
<dbReference type="PANTHER" id="PTHR43279">
    <property type="entry name" value="CATECHOL-2,3-DIOXYGENASE"/>
    <property type="match status" value="1"/>
</dbReference>
<organism evidence="1 2">
    <name type="scientific">Caldifermentibacillus hisashii</name>
    <dbReference type="NCBI Taxonomy" id="996558"/>
    <lineage>
        <taxon>Bacteria</taxon>
        <taxon>Bacillati</taxon>
        <taxon>Bacillota</taxon>
        <taxon>Bacilli</taxon>
        <taxon>Bacillales</taxon>
        <taxon>Bacillaceae</taxon>
        <taxon>Caldifermentibacillus</taxon>
    </lineage>
</organism>
<reference evidence="1 2" key="1">
    <citation type="submission" date="2024-03" db="EMBL/GenBank/DDBJ databases">
        <title>Bacilli Hybrid Assemblies.</title>
        <authorList>
            <person name="Kovac J."/>
        </authorList>
    </citation>
    <scope>NUCLEOTIDE SEQUENCE [LARGE SCALE GENOMIC DNA]</scope>
    <source>
        <strain evidence="1 2">FSL M8-0022</strain>
    </source>
</reference>
<dbReference type="SUPFAM" id="SSF54593">
    <property type="entry name" value="Glyoxalase/Bleomycin resistance protein/Dihydroxybiphenyl dioxygenase"/>
    <property type="match status" value="1"/>
</dbReference>
<dbReference type="Gene3D" id="3.10.180.10">
    <property type="entry name" value="2,3-Dihydroxybiphenyl 1,2-Dioxygenase, domain 1"/>
    <property type="match status" value="1"/>
</dbReference>
<name>A0ABU9JYQ9_9BACI</name>
<dbReference type="EMBL" id="JBBYAK010000001">
    <property type="protein sequence ID" value="MEL3957590.1"/>
    <property type="molecule type" value="Genomic_DNA"/>
</dbReference>
<proteinExistence type="predicted"/>
<dbReference type="RefSeq" id="WP_108898133.1">
    <property type="nucleotide sequence ID" value="NZ_CP155465.1"/>
</dbReference>
<keyword evidence="2" id="KW-1185">Reference proteome</keyword>
<evidence type="ECO:0000313" key="1">
    <source>
        <dbReference type="EMBL" id="MEL3957590.1"/>
    </source>
</evidence>
<protein>
    <submittedName>
        <fullName evidence="1">VOC family protein</fullName>
    </submittedName>
</protein>
<dbReference type="InterPro" id="IPR029068">
    <property type="entry name" value="Glyas_Bleomycin-R_OHBP_Dase"/>
</dbReference>